<dbReference type="EMBL" id="GBXM01105778">
    <property type="protein sequence ID" value="JAH02799.1"/>
    <property type="molecule type" value="Transcribed_RNA"/>
</dbReference>
<accession>A0A0E9PE65</accession>
<name>A0A0E9PE65_ANGAN</name>
<evidence type="ECO:0000313" key="1">
    <source>
        <dbReference type="EMBL" id="JAH02799.1"/>
    </source>
</evidence>
<reference evidence="1" key="2">
    <citation type="journal article" date="2015" name="Fish Shellfish Immunol.">
        <title>Early steps in the European eel (Anguilla anguilla)-Vibrio vulnificus interaction in the gills: Role of the RtxA13 toxin.</title>
        <authorList>
            <person name="Callol A."/>
            <person name="Pajuelo D."/>
            <person name="Ebbesson L."/>
            <person name="Teles M."/>
            <person name="MacKenzie S."/>
            <person name="Amaro C."/>
        </authorList>
    </citation>
    <scope>NUCLEOTIDE SEQUENCE</scope>
</reference>
<proteinExistence type="predicted"/>
<reference evidence="1" key="1">
    <citation type="submission" date="2014-11" db="EMBL/GenBank/DDBJ databases">
        <authorList>
            <person name="Amaro Gonzalez C."/>
        </authorList>
    </citation>
    <scope>NUCLEOTIDE SEQUENCE</scope>
</reference>
<organism evidence="1">
    <name type="scientific">Anguilla anguilla</name>
    <name type="common">European freshwater eel</name>
    <name type="synonym">Muraena anguilla</name>
    <dbReference type="NCBI Taxonomy" id="7936"/>
    <lineage>
        <taxon>Eukaryota</taxon>
        <taxon>Metazoa</taxon>
        <taxon>Chordata</taxon>
        <taxon>Craniata</taxon>
        <taxon>Vertebrata</taxon>
        <taxon>Euteleostomi</taxon>
        <taxon>Actinopterygii</taxon>
        <taxon>Neopterygii</taxon>
        <taxon>Teleostei</taxon>
        <taxon>Anguilliformes</taxon>
        <taxon>Anguillidae</taxon>
        <taxon>Anguilla</taxon>
    </lineage>
</organism>
<sequence length="14" mass="1538">MVCFSLVLIPISIC</sequence>
<protein>
    <submittedName>
        <fullName evidence="1">Uncharacterized protein</fullName>
    </submittedName>
</protein>